<feature type="compositionally biased region" description="Basic and acidic residues" evidence="1">
    <location>
        <begin position="378"/>
        <end position="392"/>
    </location>
</feature>
<feature type="compositionally biased region" description="Low complexity" evidence="1">
    <location>
        <begin position="61"/>
        <end position="70"/>
    </location>
</feature>
<feature type="compositionally biased region" description="Pro residues" evidence="1">
    <location>
        <begin position="71"/>
        <end position="80"/>
    </location>
</feature>
<feature type="compositionally biased region" description="Low complexity" evidence="1">
    <location>
        <begin position="174"/>
        <end position="185"/>
    </location>
</feature>
<evidence type="ECO:0008006" key="4">
    <source>
        <dbReference type="Google" id="ProtNLM"/>
    </source>
</evidence>
<evidence type="ECO:0000313" key="2">
    <source>
        <dbReference type="EnsemblMetazoa" id="XP_012551085.2"/>
    </source>
</evidence>
<dbReference type="Proteomes" id="UP000005204">
    <property type="component" value="Unassembled WGS sequence"/>
</dbReference>
<dbReference type="GeneID" id="105842452"/>
<evidence type="ECO:0000256" key="1">
    <source>
        <dbReference type="SAM" id="MobiDB-lite"/>
    </source>
</evidence>
<feature type="region of interest" description="Disordered" evidence="1">
    <location>
        <begin position="309"/>
        <end position="392"/>
    </location>
</feature>
<feature type="region of interest" description="Disordered" evidence="1">
    <location>
        <begin position="1"/>
        <end position="286"/>
    </location>
</feature>
<feature type="compositionally biased region" description="Low complexity" evidence="1">
    <location>
        <begin position="354"/>
        <end position="363"/>
    </location>
</feature>
<feature type="compositionally biased region" description="Basic residues" evidence="1">
    <location>
        <begin position="241"/>
        <end position="255"/>
    </location>
</feature>
<protein>
    <recommendedName>
        <fullName evidence="4">Serine/arginine repetitive matrix protein 1-like</fullName>
    </recommendedName>
</protein>
<feature type="compositionally biased region" description="Acidic residues" evidence="1">
    <location>
        <begin position="214"/>
        <end position="236"/>
    </location>
</feature>
<dbReference type="RefSeq" id="XP_012551085.2">
    <property type="nucleotide sequence ID" value="XM_012695631.4"/>
</dbReference>
<feature type="compositionally biased region" description="Basic and acidic residues" evidence="1">
    <location>
        <begin position="319"/>
        <end position="339"/>
    </location>
</feature>
<feature type="compositionally biased region" description="Polar residues" evidence="1">
    <location>
        <begin position="140"/>
        <end position="164"/>
    </location>
</feature>
<name>A0A8R2C992_BOMMO</name>
<accession>A0A8R2C992</accession>
<keyword evidence="3" id="KW-1185">Reference proteome</keyword>
<evidence type="ECO:0000313" key="3">
    <source>
        <dbReference type="Proteomes" id="UP000005204"/>
    </source>
</evidence>
<dbReference type="EnsemblMetazoa" id="XM_012695631.3">
    <property type="protein sequence ID" value="XP_012551085.2"/>
    <property type="gene ID" value="LOC105842452"/>
</dbReference>
<reference evidence="2" key="2">
    <citation type="submission" date="2022-06" db="UniProtKB">
        <authorList>
            <consortium name="EnsemblMetazoa"/>
        </authorList>
    </citation>
    <scope>IDENTIFICATION</scope>
    <source>
        <strain evidence="2">p50T (Dazao)</strain>
    </source>
</reference>
<feature type="compositionally biased region" description="Polar residues" evidence="1">
    <location>
        <begin position="43"/>
        <end position="60"/>
    </location>
</feature>
<dbReference type="KEGG" id="bmor:105842452"/>
<feature type="compositionally biased region" description="Pro residues" evidence="1">
    <location>
        <begin position="364"/>
        <end position="377"/>
    </location>
</feature>
<proteinExistence type="predicted"/>
<organism evidence="2 3">
    <name type="scientific">Bombyx mori</name>
    <name type="common">Silk moth</name>
    <dbReference type="NCBI Taxonomy" id="7091"/>
    <lineage>
        <taxon>Eukaryota</taxon>
        <taxon>Metazoa</taxon>
        <taxon>Ecdysozoa</taxon>
        <taxon>Arthropoda</taxon>
        <taxon>Hexapoda</taxon>
        <taxon>Insecta</taxon>
        <taxon>Pterygota</taxon>
        <taxon>Neoptera</taxon>
        <taxon>Endopterygota</taxon>
        <taxon>Lepidoptera</taxon>
        <taxon>Glossata</taxon>
        <taxon>Ditrysia</taxon>
        <taxon>Bombycoidea</taxon>
        <taxon>Bombycidae</taxon>
        <taxon>Bombycinae</taxon>
        <taxon>Bombyx</taxon>
    </lineage>
</organism>
<sequence length="423" mass="46783">MLGARLKSWMEAQLGRAKKRKQKQTRPTPQTIAGPAPPPHLSSPESAYSTGYSTDGTSPGTAPTALAAPLVAPPPPPTPPTTHLYHEPAKRRSNPPVQIRRCVPEPVLCATPSPRPRCRIRTNPWLGATSPSRRRPGHLCQQQSLQCPQTVAPQLQHASHSVDSQAAKFDSRSPHLSPHLSPRLSSEPRKYRGGVSSDEEGRVRGRETAILSDADIDSDGDTGLDGGDEEEADDLDMASPGKRRARRRRPPRRAPRSAGATPPRSRRRNHTPVTPAPVRDPLLEADREAERKYRELIREAEKLLVTVSRAPLEPPHNPRVRELRATEVEVPRRSPERTHLTNFMRANSPEPRRLSPAPRRSPLAAPPPPARTPPSPTDRPHSEPPKRKAYARDEVLQTLEGLRKSLQQQSALLAVQRTRLDSL</sequence>
<reference evidence="3" key="1">
    <citation type="journal article" date="2008" name="Insect Biochem. Mol. Biol.">
        <title>The genome of a lepidopteran model insect, the silkworm Bombyx mori.</title>
        <authorList>
            <consortium name="International Silkworm Genome Consortium"/>
        </authorList>
    </citation>
    <scope>NUCLEOTIDE SEQUENCE [LARGE SCALE GENOMIC DNA]</scope>
    <source>
        <strain evidence="3">p50T</strain>
    </source>
</reference>
<dbReference type="AlphaFoldDB" id="A0A8R2C992"/>